<dbReference type="RefSeq" id="WP_343759180.1">
    <property type="nucleotide sequence ID" value="NZ_BAAACG010000006.1"/>
</dbReference>
<evidence type="ECO:0000313" key="1">
    <source>
        <dbReference type="EMBL" id="GAA0735123.1"/>
    </source>
</evidence>
<dbReference type="Proteomes" id="UP001501510">
    <property type="component" value="Unassembled WGS sequence"/>
</dbReference>
<dbReference type="EMBL" id="BAAACG010000006">
    <property type="protein sequence ID" value="GAA0735123.1"/>
    <property type="molecule type" value="Genomic_DNA"/>
</dbReference>
<evidence type="ECO:0000313" key="2">
    <source>
        <dbReference type="Proteomes" id="UP001501510"/>
    </source>
</evidence>
<keyword evidence="2" id="KW-1185">Reference proteome</keyword>
<sequence length="57" mass="6839">MIRKKVKKVRVYYPTSENKDEFERRISRALIKVWCDDCPLEVIDKIIDKLEKENKGA</sequence>
<gene>
    <name evidence="1" type="ORF">GCM10008906_08300</name>
</gene>
<organism evidence="1 2">
    <name type="scientific">Clostridium oceanicum</name>
    <dbReference type="NCBI Taxonomy" id="1543"/>
    <lineage>
        <taxon>Bacteria</taxon>
        <taxon>Bacillati</taxon>
        <taxon>Bacillota</taxon>
        <taxon>Clostridia</taxon>
        <taxon>Eubacteriales</taxon>
        <taxon>Clostridiaceae</taxon>
        <taxon>Clostridium</taxon>
    </lineage>
</organism>
<protein>
    <submittedName>
        <fullName evidence="1">Uncharacterized protein</fullName>
    </submittedName>
</protein>
<name>A0ABN1JBZ2_9CLOT</name>
<accession>A0ABN1JBZ2</accession>
<comment type="caution">
    <text evidence="1">The sequence shown here is derived from an EMBL/GenBank/DDBJ whole genome shotgun (WGS) entry which is preliminary data.</text>
</comment>
<proteinExistence type="predicted"/>
<reference evidence="1 2" key="1">
    <citation type="journal article" date="2019" name="Int. J. Syst. Evol. Microbiol.">
        <title>The Global Catalogue of Microorganisms (GCM) 10K type strain sequencing project: providing services to taxonomists for standard genome sequencing and annotation.</title>
        <authorList>
            <consortium name="The Broad Institute Genomics Platform"/>
            <consortium name="The Broad Institute Genome Sequencing Center for Infectious Disease"/>
            <person name="Wu L."/>
            <person name="Ma J."/>
        </authorList>
    </citation>
    <scope>NUCLEOTIDE SEQUENCE [LARGE SCALE GENOMIC DNA]</scope>
    <source>
        <strain evidence="1 2">JCM 1407</strain>
    </source>
</reference>